<dbReference type="OrthoDB" id="10252486at2759"/>
<keyword evidence="4" id="KW-0007">Acetylation</keyword>
<accession>A0A7D9DI39</accession>
<evidence type="ECO:0000313" key="8">
    <source>
        <dbReference type="EMBL" id="CAB3986437.1"/>
    </source>
</evidence>
<dbReference type="AlphaFoldDB" id="A0A7D9DI39"/>
<name>A0A7D9DI39_PARCT</name>
<keyword evidence="9" id="KW-1185">Reference proteome</keyword>
<dbReference type="GO" id="GO:0006915">
    <property type="term" value="P:apoptotic process"/>
    <property type="evidence" value="ECO:0007669"/>
    <property type="project" value="UniProtKB-KW"/>
</dbReference>
<organism evidence="8 9">
    <name type="scientific">Paramuricea clavata</name>
    <name type="common">Red gorgonian</name>
    <name type="synonym">Violescent sea-whip</name>
    <dbReference type="NCBI Taxonomy" id="317549"/>
    <lineage>
        <taxon>Eukaryota</taxon>
        <taxon>Metazoa</taxon>
        <taxon>Cnidaria</taxon>
        <taxon>Anthozoa</taxon>
        <taxon>Octocorallia</taxon>
        <taxon>Malacalcyonacea</taxon>
        <taxon>Plexauridae</taxon>
        <taxon>Paramuricea</taxon>
    </lineage>
</organism>
<dbReference type="SUPFAM" id="SSF46950">
    <property type="entry name" value="Double-stranded DNA-binding domain"/>
    <property type="match status" value="1"/>
</dbReference>
<sequence>MADDELEAIRAKRMAELQQQMGGGEASQHREQQEEMKRRESEMKNQMLSQILDQQARARLNSIALVKPEKAKMVEGMLIQMASKGQLGGKIGDAQLVSMV</sequence>
<dbReference type="GO" id="GO:0005634">
    <property type="term" value="C:nucleus"/>
    <property type="evidence" value="ECO:0007669"/>
    <property type="project" value="TreeGrafter"/>
</dbReference>
<dbReference type="InterPro" id="IPR002836">
    <property type="entry name" value="PDCD5-like"/>
</dbReference>
<protein>
    <recommendedName>
        <fullName evidence="6">Programmed cell death protein 5</fullName>
    </recommendedName>
</protein>
<dbReference type="PANTHER" id="PTHR10840:SF0">
    <property type="entry name" value="PROGRAMMED CELL DEATH PROTEIN 5"/>
    <property type="match status" value="1"/>
</dbReference>
<comment type="caution">
    <text evidence="8">The sequence shown here is derived from an EMBL/GenBank/DDBJ whole genome shotgun (WGS) entry which is preliminary data.</text>
</comment>
<evidence type="ECO:0000313" key="9">
    <source>
        <dbReference type="Proteomes" id="UP001152795"/>
    </source>
</evidence>
<feature type="region of interest" description="Disordered" evidence="7">
    <location>
        <begin position="14"/>
        <end position="45"/>
    </location>
</feature>
<dbReference type="InterPro" id="IPR036883">
    <property type="entry name" value="PDCD5-like_sf"/>
</dbReference>
<keyword evidence="2" id="KW-0597">Phosphoprotein</keyword>
<dbReference type="GO" id="GO:0005829">
    <property type="term" value="C:cytosol"/>
    <property type="evidence" value="ECO:0007669"/>
    <property type="project" value="TreeGrafter"/>
</dbReference>
<dbReference type="FunFam" id="1.10.8.140:FF:000001">
    <property type="entry name" value="Programmed cell death protein 5"/>
    <property type="match status" value="1"/>
</dbReference>
<dbReference type="Gene3D" id="1.10.8.140">
    <property type="entry name" value="PDCD5-like"/>
    <property type="match status" value="1"/>
</dbReference>
<dbReference type="PIRSF" id="PIRSF015730">
    <property type="entry name" value="TFAR19"/>
    <property type="match status" value="1"/>
</dbReference>
<evidence type="ECO:0000256" key="2">
    <source>
        <dbReference type="ARBA" id="ARBA00022553"/>
    </source>
</evidence>
<dbReference type="EMBL" id="CACRXK020001015">
    <property type="protein sequence ID" value="CAB3986437.1"/>
    <property type="molecule type" value="Genomic_DNA"/>
</dbReference>
<dbReference type="GO" id="GO:0003677">
    <property type="term" value="F:DNA binding"/>
    <property type="evidence" value="ECO:0007669"/>
    <property type="project" value="InterPro"/>
</dbReference>
<proteinExistence type="inferred from homology"/>
<reference evidence="8" key="1">
    <citation type="submission" date="2020-04" db="EMBL/GenBank/DDBJ databases">
        <authorList>
            <person name="Alioto T."/>
            <person name="Alioto T."/>
            <person name="Gomez Garrido J."/>
        </authorList>
    </citation>
    <scope>NUCLEOTIDE SEQUENCE</scope>
    <source>
        <strain evidence="8">A484AB</strain>
    </source>
</reference>
<comment type="function">
    <text evidence="5">May function in the process of apoptosis.</text>
</comment>
<gene>
    <name evidence="8" type="ORF">PACLA_8A019818</name>
</gene>
<evidence type="ECO:0000256" key="5">
    <source>
        <dbReference type="ARBA" id="ARBA00056824"/>
    </source>
</evidence>
<dbReference type="Proteomes" id="UP001152795">
    <property type="component" value="Unassembled WGS sequence"/>
</dbReference>
<evidence type="ECO:0000256" key="1">
    <source>
        <dbReference type="ARBA" id="ARBA00010490"/>
    </source>
</evidence>
<evidence type="ECO:0000256" key="4">
    <source>
        <dbReference type="ARBA" id="ARBA00022990"/>
    </source>
</evidence>
<comment type="similarity">
    <text evidence="1">Belongs to the PDCD5 family.</text>
</comment>
<evidence type="ECO:0000256" key="7">
    <source>
        <dbReference type="SAM" id="MobiDB-lite"/>
    </source>
</evidence>
<keyword evidence="3" id="KW-0053">Apoptosis</keyword>
<feature type="compositionally biased region" description="Basic and acidic residues" evidence="7">
    <location>
        <begin position="27"/>
        <end position="43"/>
    </location>
</feature>
<dbReference type="Pfam" id="PF01984">
    <property type="entry name" value="dsDNA_bind"/>
    <property type="match status" value="1"/>
</dbReference>
<evidence type="ECO:0000256" key="3">
    <source>
        <dbReference type="ARBA" id="ARBA00022703"/>
    </source>
</evidence>
<evidence type="ECO:0000256" key="6">
    <source>
        <dbReference type="ARBA" id="ARBA00071574"/>
    </source>
</evidence>
<dbReference type="PANTHER" id="PTHR10840">
    <property type="entry name" value="PROGRAMMED CELL DEATH PROTEIN 5"/>
    <property type="match status" value="1"/>
</dbReference>